<gene>
    <name evidence="2" type="ORF">DM558_01595</name>
</gene>
<feature type="domain" description="Calcineurin-like phosphoesterase" evidence="1">
    <location>
        <begin position="11"/>
        <end position="171"/>
    </location>
</feature>
<dbReference type="InterPro" id="IPR004843">
    <property type="entry name" value="Calcineurin-like_PHP"/>
</dbReference>
<evidence type="ECO:0000313" key="3">
    <source>
        <dbReference type="Proteomes" id="UP000273143"/>
    </source>
</evidence>
<dbReference type="InterPro" id="IPR029052">
    <property type="entry name" value="Metallo-depent_PP-like"/>
</dbReference>
<dbReference type="PANTHER" id="PTHR42850:SF7">
    <property type="entry name" value="BIS(5'-NUCLEOSYL)-TETRAPHOSPHATASE PRPE [ASYMMETRICAL]"/>
    <property type="match status" value="1"/>
</dbReference>
<keyword evidence="3" id="KW-1185">Reference proteome</keyword>
<dbReference type="KEGG" id="emo:DM558_01595"/>
<dbReference type="EMBL" id="CP029822">
    <property type="protein sequence ID" value="AZS49549.1"/>
    <property type="molecule type" value="Genomic_DNA"/>
</dbReference>
<evidence type="ECO:0000313" key="2">
    <source>
        <dbReference type="EMBL" id="AZS49549.1"/>
    </source>
</evidence>
<dbReference type="GO" id="GO:0016791">
    <property type="term" value="F:phosphatase activity"/>
    <property type="evidence" value="ECO:0007669"/>
    <property type="project" value="TreeGrafter"/>
</dbReference>
<reference evidence="3" key="1">
    <citation type="submission" date="2018-06" db="EMBL/GenBank/DDBJ databases">
        <title>Complete genome of Pseudomonas insecticola strain QZS01.</title>
        <authorList>
            <person name="Wang J."/>
            <person name="Su Q."/>
        </authorList>
    </citation>
    <scope>NUCLEOTIDE SEQUENCE [LARGE SCALE GENOMIC DNA]</scope>
    <source>
        <strain evidence="3">QZS01</strain>
    </source>
</reference>
<dbReference type="AlphaFoldDB" id="A0A3S9XAT0"/>
<dbReference type="GO" id="GO:0005737">
    <property type="term" value="C:cytoplasm"/>
    <property type="evidence" value="ECO:0007669"/>
    <property type="project" value="TreeGrafter"/>
</dbReference>
<dbReference type="SUPFAM" id="SSF56300">
    <property type="entry name" value="Metallo-dependent phosphatases"/>
    <property type="match status" value="1"/>
</dbReference>
<dbReference type="RefSeq" id="WP_127161749.1">
    <property type="nucleotide sequence ID" value="NZ_CP029822.1"/>
</dbReference>
<dbReference type="Pfam" id="PF00149">
    <property type="entry name" value="Metallophos"/>
    <property type="match status" value="1"/>
</dbReference>
<evidence type="ECO:0000259" key="1">
    <source>
        <dbReference type="Pfam" id="PF00149"/>
    </source>
</evidence>
<proteinExistence type="predicted"/>
<sequence length="319" mass="37065">MWLDPNRGYDIIGDVHGCADTLALLLEQMGYQLKEGVWQHPSRIALFLGDVIDRGPHIRQALHLVKNMVDKGHAICLMGNHEYYALAAVTPHPDDPTSFVRQMTPRNKRVALETIEQFEHYLDEWHAFTQWFYSLPLFIENDRFRLVHACWDQILIDQFKQDYPNQKITPEFIQKTLDWGSYEYDIVERLLLGLKLPLPEGRSVVSHDGFVRRMFRAKFWAMHPKTCHDVVFQPDALPISVANTDLTPEQAALCSMYSVHDPLLFIGHYWCTGMPEPIQNNIACLDYSAVKYGKLVAYRLDNETHIDPNKFVWVEVKKP</sequence>
<dbReference type="PANTHER" id="PTHR42850">
    <property type="entry name" value="METALLOPHOSPHOESTERASE"/>
    <property type="match status" value="1"/>
</dbReference>
<accession>A0A3S9XAT0</accession>
<dbReference type="Proteomes" id="UP000273143">
    <property type="component" value="Chromosome"/>
</dbReference>
<dbReference type="InterPro" id="IPR050126">
    <property type="entry name" value="Ap4A_hydrolase"/>
</dbReference>
<protein>
    <submittedName>
        <fullName evidence="2">Serine/threonine protein phosphatase</fullName>
    </submittedName>
</protein>
<name>A0A3S9XAT0_9GAMM</name>
<organism evidence="2 3">
    <name type="scientific">Entomomonas moraniae</name>
    <dbReference type="NCBI Taxonomy" id="2213226"/>
    <lineage>
        <taxon>Bacteria</taxon>
        <taxon>Pseudomonadati</taxon>
        <taxon>Pseudomonadota</taxon>
        <taxon>Gammaproteobacteria</taxon>
        <taxon>Pseudomonadales</taxon>
        <taxon>Pseudomonadaceae</taxon>
        <taxon>Entomomonas</taxon>
    </lineage>
</organism>
<dbReference type="Gene3D" id="3.60.21.10">
    <property type="match status" value="1"/>
</dbReference>